<sequence>MSACESCGHWEAALALMDASHTHGCIGDSVAFGIAIRSCSAGSLWQLALYLLCSGEHELAGDMICCSATISACFDALVLG</sequence>
<dbReference type="Gene3D" id="1.25.40.10">
    <property type="entry name" value="Tetratricopeptide repeat domain"/>
    <property type="match status" value="1"/>
</dbReference>
<dbReference type="InterPro" id="IPR011990">
    <property type="entry name" value="TPR-like_helical_dom_sf"/>
</dbReference>
<evidence type="ECO:0008006" key="3">
    <source>
        <dbReference type="Google" id="ProtNLM"/>
    </source>
</evidence>
<dbReference type="Proteomes" id="UP000649617">
    <property type="component" value="Unassembled WGS sequence"/>
</dbReference>
<protein>
    <recommendedName>
        <fullName evidence="3">Pentatricopeptide repeat-containing protein</fullName>
    </recommendedName>
</protein>
<evidence type="ECO:0000313" key="1">
    <source>
        <dbReference type="EMBL" id="CAE7716367.1"/>
    </source>
</evidence>
<reference evidence="1" key="1">
    <citation type="submission" date="2021-02" db="EMBL/GenBank/DDBJ databases">
        <authorList>
            <person name="Dougan E. K."/>
            <person name="Rhodes N."/>
            <person name="Thang M."/>
            <person name="Chan C."/>
        </authorList>
    </citation>
    <scope>NUCLEOTIDE SEQUENCE</scope>
</reference>
<organism evidence="1 2">
    <name type="scientific">Symbiodinium pilosum</name>
    <name type="common">Dinoflagellate</name>
    <dbReference type="NCBI Taxonomy" id="2952"/>
    <lineage>
        <taxon>Eukaryota</taxon>
        <taxon>Sar</taxon>
        <taxon>Alveolata</taxon>
        <taxon>Dinophyceae</taxon>
        <taxon>Suessiales</taxon>
        <taxon>Symbiodiniaceae</taxon>
        <taxon>Symbiodinium</taxon>
    </lineage>
</organism>
<keyword evidence="2" id="KW-1185">Reference proteome</keyword>
<name>A0A812X8M6_SYMPI</name>
<comment type="caution">
    <text evidence="1">The sequence shown here is derived from an EMBL/GenBank/DDBJ whole genome shotgun (WGS) entry which is preliminary data.</text>
</comment>
<dbReference type="OrthoDB" id="10653236at2759"/>
<gene>
    <name evidence="1" type="ORF">SPIL2461_LOCUS20356</name>
</gene>
<proteinExistence type="predicted"/>
<dbReference type="EMBL" id="CAJNIZ010045316">
    <property type="protein sequence ID" value="CAE7716367.1"/>
    <property type="molecule type" value="Genomic_DNA"/>
</dbReference>
<dbReference type="AlphaFoldDB" id="A0A812X8M6"/>
<feature type="non-terminal residue" evidence="1">
    <location>
        <position position="1"/>
    </location>
</feature>
<accession>A0A812X8M6</accession>
<evidence type="ECO:0000313" key="2">
    <source>
        <dbReference type="Proteomes" id="UP000649617"/>
    </source>
</evidence>